<dbReference type="EMBL" id="AGFM01000054">
    <property type="protein sequence ID" value="EHJ59816.1"/>
    <property type="molecule type" value="Genomic_DNA"/>
</dbReference>
<reference evidence="3 4" key="1">
    <citation type="journal article" date="2012" name="J. Bacteriol.">
        <title>Genome sequence of benzo(a)pyrene-degrading bacterium Novosphingobium pentaromativorans US6-1.</title>
        <authorList>
            <person name="Luo Y.R."/>
            <person name="Kang S.G."/>
            <person name="Kim S.J."/>
            <person name="Kim M.R."/>
            <person name="Li N."/>
            <person name="Lee J.H."/>
            <person name="Kwon K.K."/>
        </authorList>
    </citation>
    <scope>NUCLEOTIDE SEQUENCE [LARGE SCALE GENOMIC DNA]</scope>
    <source>
        <strain evidence="3 4">US6-1</strain>
    </source>
</reference>
<comment type="similarity">
    <text evidence="1">Belongs to the short-chain dehydrogenases/reductases (SDR) family.</text>
</comment>
<dbReference type="AlphaFoldDB" id="G6EGC7"/>
<dbReference type="InterPro" id="IPR002347">
    <property type="entry name" value="SDR_fam"/>
</dbReference>
<dbReference type="PANTHER" id="PTHR42760">
    <property type="entry name" value="SHORT-CHAIN DEHYDROGENASES/REDUCTASES FAMILY MEMBER"/>
    <property type="match status" value="1"/>
</dbReference>
<dbReference type="PRINTS" id="PR00080">
    <property type="entry name" value="SDRFAMILY"/>
</dbReference>
<gene>
    <name evidence="3" type="ORF">NSU_3398</name>
</gene>
<dbReference type="InterPro" id="IPR020904">
    <property type="entry name" value="Sc_DH/Rdtase_CS"/>
</dbReference>
<dbReference type="PRINTS" id="PR00081">
    <property type="entry name" value="GDHRDH"/>
</dbReference>
<sequence>MTGAATGIGAAIVTLLAREGAHVLAVDIDGDALRHDLPGITNCVCDVTSAAQVEAMVQAVIDTHGRLDMLFNNAGVGALCDVAETDDDTWDKVFRVNITAVMYGCRAAVPHMRQAGGGAIVNTASISGMRGDYGYGPYNAAKGAVINYTRSLALDLGRDKIRVNALCPGFIANTRLTATLEKLPQRREWDESIPLGRAGTADEMAKVAAFLASDDASYVTGAILAADGGVTAHTGQVNIHSVIRKMTAEGTYPASRDS</sequence>
<dbReference type="GO" id="GO:0016616">
    <property type="term" value="F:oxidoreductase activity, acting on the CH-OH group of donors, NAD or NADP as acceptor"/>
    <property type="evidence" value="ECO:0007669"/>
    <property type="project" value="TreeGrafter"/>
</dbReference>
<dbReference type="CDD" id="cd05233">
    <property type="entry name" value="SDR_c"/>
    <property type="match status" value="1"/>
</dbReference>
<dbReference type="NCBIfam" id="NF005559">
    <property type="entry name" value="PRK07231.1"/>
    <property type="match status" value="1"/>
</dbReference>
<name>G6EGC7_9SPHN</name>
<accession>G6EGC7</accession>
<evidence type="ECO:0000313" key="4">
    <source>
        <dbReference type="Proteomes" id="UP000004030"/>
    </source>
</evidence>
<evidence type="ECO:0000256" key="1">
    <source>
        <dbReference type="ARBA" id="ARBA00006484"/>
    </source>
</evidence>
<dbReference type="PROSITE" id="PS00061">
    <property type="entry name" value="ADH_SHORT"/>
    <property type="match status" value="1"/>
</dbReference>
<proteinExistence type="inferred from homology"/>
<keyword evidence="2" id="KW-0560">Oxidoreductase</keyword>
<dbReference type="PANTHER" id="PTHR42760:SF115">
    <property type="entry name" value="3-OXOACYL-[ACYL-CARRIER-PROTEIN] REDUCTASE FABG"/>
    <property type="match status" value="1"/>
</dbReference>
<dbReference type="PATRIC" id="fig|1088721.3.peg.3353"/>
<dbReference type="FunFam" id="3.40.50.720:FF:000084">
    <property type="entry name" value="Short-chain dehydrogenase reductase"/>
    <property type="match status" value="1"/>
</dbReference>
<dbReference type="Proteomes" id="UP000004030">
    <property type="component" value="Unassembled WGS sequence"/>
</dbReference>
<evidence type="ECO:0000313" key="3">
    <source>
        <dbReference type="EMBL" id="EHJ59816.1"/>
    </source>
</evidence>
<organism evidence="3 4">
    <name type="scientific">Novosphingobium pentaromativorans US6-1</name>
    <dbReference type="NCBI Taxonomy" id="1088721"/>
    <lineage>
        <taxon>Bacteria</taxon>
        <taxon>Pseudomonadati</taxon>
        <taxon>Pseudomonadota</taxon>
        <taxon>Alphaproteobacteria</taxon>
        <taxon>Sphingomonadales</taxon>
        <taxon>Sphingomonadaceae</taxon>
        <taxon>Novosphingobium</taxon>
    </lineage>
</organism>
<comment type="caution">
    <text evidence="3">The sequence shown here is derived from an EMBL/GenBank/DDBJ whole genome shotgun (WGS) entry which is preliminary data.</text>
</comment>
<keyword evidence="4" id="KW-1185">Reference proteome</keyword>
<dbReference type="SUPFAM" id="SSF51735">
    <property type="entry name" value="NAD(P)-binding Rossmann-fold domains"/>
    <property type="match status" value="1"/>
</dbReference>
<evidence type="ECO:0000256" key="2">
    <source>
        <dbReference type="ARBA" id="ARBA00023002"/>
    </source>
</evidence>
<dbReference type="Pfam" id="PF13561">
    <property type="entry name" value="adh_short_C2"/>
    <property type="match status" value="1"/>
</dbReference>
<dbReference type="InterPro" id="IPR036291">
    <property type="entry name" value="NAD(P)-bd_dom_sf"/>
</dbReference>
<protein>
    <submittedName>
        <fullName evidence="3">Oxidoreductase, short chain dehydrogenase/reductase family</fullName>
    </submittedName>
</protein>
<dbReference type="eggNOG" id="COG1028">
    <property type="taxonomic scope" value="Bacteria"/>
</dbReference>
<dbReference type="Gene3D" id="3.40.50.720">
    <property type="entry name" value="NAD(P)-binding Rossmann-like Domain"/>
    <property type="match status" value="1"/>
</dbReference>